<reference evidence="3" key="1">
    <citation type="submission" date="2019-05" db="EMBL/GenBank/DDBJ databases">
        <title>The de novo reference genome and transcriptome assemblies of the wild tomato species Solanum chilense.</title>
        <authorList>
            <person name="Stam R."/>
            <person name="Nosenko T."/>
            <person name="Hoerger A.C."/>
            <person name="Stephan W."/>
            <person name="Seidel M.A."/>
            <person name="Kuhn J.M.M."/>
            <person name="Haberer G."/>
            <person name="Tellier A."/>
        </authorList>
    </citation>
    <scope>NUCLEOTIDE SEQUENCE</scope>
    <source>
        <tissue evidence="3">Mature leaves</tissue>
    </source>
</reference>
<dbReference type="SUPFAM" id="SSF56112">
    <property type="entry name" value="Protein kinase-like (PK-like)"/>
    <property type="match status" value="1"/>
</dbReference>
<evidence type="ECO:0000313" key="3">
    <source>
        <dbReference type="EMBL" id="TMX05327.1"/>
    </source>
</evidence>
<dbReference type="InterPro" id="IPR001245">
    <property type="entry name" value="Ser-Thr/Tyr_kinase_cat_dom"/>
</dbReference>
<dbReference type="InterPro" id="IPR000719">
    <property type="entry name" value="Prot_kinase_dom"/>
</dbReference>
<name>A0A6N2CC97_SOLCI</name>
<proteinExistence type="predicted"/>
<keyword evidence="1" id="KW-0472">Membrane</keyword>
<dbReference type="PANTHER" id="PTHR23257">
    <property type="entry name" value="SERINE-THREONINE PROTEIN KINASE"/>
    <property type="match status" value="1"/>
</dbReference>
<dbReference type="InterPro" id="IPR050167">
    <property type="entry name" value="Ser_Thr_protein_kinase"/>
</dbReference>
<evidence type="ECO:0000259" key="2">
    <source>
        <dbReference type="PROSITE" id="PS50011"/>
    </source>
</evidence>
<protein>
    <recommendedName>
        <fullName evidence="2">Protein kinase domain-containing protein</fullName>
    </recommendedName>
</protein>
<dbReference type="GO" id="GO:0007165">
    <property type="term" value="P:signal transduction"/>
    <property type="evidence" value="ECO:0007669"/>
    <property type="project" value="TreeGrafter"/>
</dbReference>
<dbReference type="PANTHER" id="PTHR23257:SF880">
    <property type="entry name" value="SERINE_THREONINE-PROTEIN KINASE HT1-LIKE"/>
    <property type="match status" value="1"/>
</dbReference>
<dbReference type="PROSITE" id="PS50011">
    <property type="entry name" value="PROTEIN_KINASE_DOM"/>
    <property type="match status" value="1"/>
</dbReference>
<dbReference type="AlphaFoldDB" id="A0A6N2CC97"/>
<dbReference type="EMBL" id="RXGB01000086">
    <property type="protein sequence ID" value="TMX05327.1"/>
    <property type="molecule type" value="Genomic_DNA"/>
</dbReference>
<keyword evidence="1" id="KW-1133">Transmembrane helix</keyword>
<dbReference type="GO" id="GO:0005737">
    <property type="term" value="C:cytoplasm"/>
    <property type="evidence" value="ECO:0007669"/>
    <property type="project" value="TreeGrafter"/>
</dbReference>
<feature type="transmembrane region" description="Helical" evidence="1">
    <location>
        <begin position="13"/>
        <end position="30"/>
    </location>
</feature>
<dbReference type="Gene3D" id="1.10.510.10">
    <property type="entry name" value="Transferase(Phosphotransferase) domain 1"/>
    <property type="match status" value="1"/>
</dbReference>
<comment type="caution">
    <text evidence="3">The sequence shown here is derived from an EMBL/GenBank/DDBJ whole genome shotgun (WGS) entry which is preliminary data.</text>
</comment>
<dbReference type="GO" id="GO:0005524">
    <property type="term" value="F:ATP binding"/>
    <property type="evidence" value="ECO:0007669"/>
    <property type="project" value="InterPro"/>
</dbReference>
<dbReference type="GO" id="GO:0004672">
    <property type="term" value="F:protein kinase activity"/>
    <property type="evidence" value="ECO:0007669"/>
    <property type="project" value="InterPro"/>
</dbReference>
<gene>
    <name evidence="3" type="ORF">EJD97_024527</name>
</gene>
<dbReference type="InterPro" id="IPR011009">
    <property type="entry name" value="Kinase-like_dom_sf"/>
</dbReference>
<dbReference type="Pfam" id="PF07714">
    <property type="entry name" value="PK_Tyr_Ser-Thr"/>
    <property type="match status" value="1"/>
</dbReference>
<accession>A0A6N2CC97</accession>
<keyword evidence="1" id="KW-0812">Transmembrane</keyword>
<evidence type="ECO:0000256" key="1">
    <source>
        <dbReference type="SAM" id="Phobius"/>
    </source>
</evidence>
<organism evidence="3">
    <name type="scientific">Solanum chilense</name>
    <name type="common">Tomato</name>
    <name type="synonym">Lycopersicon chilense</name>
    <dbReference type="NCBI Taxonomy" id="4083"/>
    <lineage>
        <taxon>Eukaryota</taxon>
        <taxon>Viridiplantae</taxon>
        <taxon>Streptophyta</taxon>
        <taxon>Embryophyta</taxon>
        <taxon>Tracheophyta</taxon>
        <taxon>Spermatophyta</taxon>
        <taxon>Magnoliopsida</taxon>
        <taxon>eudicotyledons</taxon>
        <taxon>Gunneridae</taxon>
        <taxon>Pentapetalae</taxon>
        <taxon>asterids</taxon>
        <taxon>lamiids</taxon>
        <taxon>Solanales</taxon>
        <taxon>Solanaceae</taxon>
        <taxon>Solanoideae</taxon>
        <taxon>Solaneae</taxon>
        <taxon>Solanum</taxon>
        <taxon>Solanum subgen. Lycopersicon</taxon>
    </lineage>
</organism>
<feature type="domain" description="Protein kinase" evidence="2">
    <location>
        <begin position="1"/>
        <end position="86"/>
    </location>
</feature>
<sequence length="107" mass="12036">MLEHRSYTQKVDVYSFGIVILELITGLLPYSSMTSMHAAFVVVNKGARPTIPNDCLLVLSYIMTCCWDSNPNKKPTSSRVVKMLEVAETDIMNNVRRACFRCCPCPT</sequence>